<evidence type="ECO:0000256" key="3">
    <source>
        <dbReference type="ARBA" id="ARBA00022962"/>
    </source>
</evidence>
<dbReference type="PANTHER" id="PTHR45937:SF1">
    <property type="entry name" value="ASPARAGINE SYNTHETASE DOMAIN-CONTAINING PROTEIN 1"/>
    <property type="match status" value="1"/>
</dbReference>
<protein>
    <submittedName>
        <fullName evidence="6">Asparagine synthase</fullName>
    </submittedName>
</protein>
<organism evidence="6 7">
    <name type="scientific">Vigna unguiculata</name>
    <name type="common">Cowpea</name>
    <dbReference type="NCBI Taxonomy" id="3917"/>
    <lineage>
        <taxon>Eukaryota</taxon>
        <taxon>Viridiplantae</taxon>
        <taxon>Streptophyta</taxon>
        <taxon>Embryophyta</taxon>
        <taxon>Tracheophyta</taxon>
        <taxon>Spermatophyta</taxon>
        <taxon>Magnoliopsida</taxon>
        <taxon>eudicotyledons</taxon>
        <taxon>Gunneridae</taxon>
        <taxon>Pentapetalae</taxon>
        <taxon>rosids</taxon>
        <taxon>fabids</taxon>
        <taxon>Fabales</taxon>
        <taxon>Fabaceae</taxon>
        <taxon>Papilionoideae</taxon>
        <taxon>50 kb inversion clade</taxon>
        <taxon>NPAAA clade</taxon>
        <taxon>indigoferoid/millettioid clade</taxon>
        <taxon>Phaseoleae</taxon>
        <taxon>Vigna</taxon>
    </lineage>
</organism>
<gene>
    <name evidence="6" type="ORF">DEO72_LG2g2707</name>
</gene>
<evidence type="ECO:0000256" key="1">
    <source>
        <dbReference type="ARBA" id="ARBA00022605"/>
    </source>
</evidence>
<accession>A0A4D6L1J3</accession>
<dbReference type="GO" id="GO:0004066">
    <property type="term" value="F:asparagine synthase (glutamine-hydrolyzing) activity"/>
    <property type="evidence" value="ECO:0007669"/>
    <property type="project" value="InterPro"/>
</dbReference>
<evidence type="ECO:0000313" key="7">
    <source>
        <dbReference type="Proteomes" id="UP000501690"/>
    </source>
</evidence>
<dbReference type="OrthoDB" id="10252281at2759"/>
<dbReference type="PANTHER" id="PTHR45937">
    <property type="entry name" value="ASPARAGINE SYNTHETASE DOMAIN-CONTAINING PROTEIN 1"/>
    <property type="match status" value="1"/>
</dbReference>
<dbReference type="Gene3D" id="3.60.20.10">
    <property type="entry name" value="Glutamine Phosphoribosylpyrophosphate, subunit 1, domain 1"/>
    <property type="match status" value="1"/>
</dbReference>
<dbReference type="GO" id="GO:0006529">
    <property type="term" value="P:asparagine biosynthetic process"/>
    <property type="evidence" value="ECO:0007669"/>
    <property type="project" value="UniProtKB-KW"/>
</dbReference>
<reference evidence="6 7" key="1">
    <citation type="submission" date="2019-04" db="EMBL/GenBank/DDBJ databases">
        <title>An improved genome assembly and genetic linkage map for asparagus bean, Vigna unguiculata ssp. sesquipedialis.</title>
        <authorList>
            <person name="Xia Q."/>
            <person name="Zhang R."/>
            <person name="Dong Y."/>
        </authorList>
    </citation>
    <scope>NUCLEOTIDE SEQUENCE [LARGE SCALE GENOMIC DNA]</scope>
    <source>
        <tissue evidence="6">Leaf</tissue>
    </source>
</reference>
<evidence type="ECO:0000313" key="6">
    <source>
        <dbReference type="EMBL" id="QCD82371.1"/>
    </source>
</evidence>
<dbReference type="InterPro" id="IPR051857">
    <property type="entry name" value="Asn_synthetase_domain"/>
</dbReference>
<dbReference type="InterPro" id="IPR017932">
    <property type="entry name" value="GATase_2_dom"/>
</dbReference>
<dbReference type="InterPro" id="IPR014729">
    <property type="entry name" value="Rossmann-like_a/b/a_fold"/>
</dbReference>
<evidence type="ECO:0000259" key="5">
    <source>
        <dbReference type="Pfam" id="PF13537"/>
    </source>
</evidence>
<dbReference type="CDD" id="cd01991">
    <property type="entry name" value="Asn_synthase_B_C"/>
    <property type="match status" value="1"/>
</dbReference>
<keyword evidence="2" id="KW-0061">Asparagine biosynthesis</keyword>
<dbReference type="AlphaFoldDB" id="A0A4D6L1J3"/>
<name>A0A4D6L1J3_VIGUN</name>
<dbReference type="Pfam" id="PF00733">
    <property type="entry name" value="Asn_synthase"/>
    <property type="match status" value="2"/>
</dbReference>
<dbReference type="SUPFAM" id="SSF52402">
    <property type="entry name" value="Adenine nucleotide alpha hydrolases-like"/>
    <property type="match status" value="1"/>
</dbReference>
<dbReference type="SUPFAM" id="SSF56235">
    <property type="entry name" value="N-terminal nucleophile aminohydrolases (Ntn hydrolases)"/>
    <property type="match status" value="1"/>
</dbReference>
<sequence length="650" mass="71775">MCGIALIVSGIRIDTSWLPFDSTSSTRKTEKLLFSLDDLKAALRRRGPDSVCAKKLLLQSEENLISSFTDDGVSSSERDNADGIHTAKLHFFGATLQLRGINPLVQPLVDASGNFLVYNGEIFGGFDLESNCNDTEFLMRTLGECCSCGSCSAGHCVECGKSSVVGVLCTIKGPWAIIYWQDSSRTLWFGRDGFGRRSLLVHWPTEDDSTFLLSSVSPVSPVQLATEDETLNRIGCFGYWEELPCGIYSLHVDVSKSSGYLVAQVKMHEYANSMLTELIKWDRISVEPSSEDLKTCSHKLSKGQLSMHLASSESVPNETGSVQSSIPGPAHILLDALKESVLRRTSLYTVYQAVTSGIRQEEFVPVAILFSGGLDSMILAALLDKCLDPNYEIDLLNVSFDGHLAPDRQSAKAGLSELRRVAPSRKWRLVEIDADLSDLVFETSHVVSLINPANTYMDLNIGMALWLASGGNGWVSDANISDNDHARIKYKSNAKILLVGSGADEQCAGYGRHRTSYRRGSWLGLHEEMRLDMQRIWRRNLGRDDRCIADNGKEARFPFLDEDVIRLLLNMPLWEVANLDQPIGVGDKKILREVAKLLGLYEAAVLPKRAIQFGSRIARESNRKNFGSNRAANQASAGSVRINNRKSSFC</sequence>
<feature type="domain" description="Glutamine amidotransferase type-2" evidence="5">
    <location>
        <begin position="106"/>
        <end position="215"/>
    </location>
</feature>
<dbReference type="Proteomes" id="UP000501690">
    <property type="component" value="Linkage Group LG2"/>
</dbReference>
<dbReference type="InterPro" id="IPR029055">
    <property type="entry name" value="Ntn_hydrolases_N"/>
</dbReference>
<proteinExistence type="predicted"/>
<dbReference type="Gramene" id="Vigun03g202600.1.v1.2">
    <property type="protein sequence ID" value="Vigun03g202600.1.v1.2"/>
    <property type="gene ID" value="Vigun03g202600.v1.2"/>
</dbReference>
<dbReference type="InterPro" id="IPR001962">
    <property type="entry name" value="Asn_synthase"/>
</dbReference>
<dbReference type="EMBL" id="CP039346">
    <property type="protein sequence ID" value="QCD82371.1"/>
    <property type="molecule type" value="Genomic_DNA"/>
</dbReference>
<keyword evidence="1" id="KW-0028">Amino-acid biosynthesis</keyword>
<evidence type="ECO:0000259" key="4">
    <source>
        <dbReference type="Pfam" id="PF00733"/>
    </source>
</evidence>
<dbReference type="Pfam" id="PF13537">
    <property type="entry name" value="GATase_7"/>
    <property type="match status" value="1"/>
</dbReference>
<keyword evidence="3" id="KW-0315">Glutamine amidotransferase</keyword>
<feature type="domain" description="Asparagine synthetase" evidence="4">
    <location>
        <begin position="521"/>
        <end position="614"/>
    </location>
</feature>
<evidence type="ECO:0000256" key="2">
    <source>
        <dbReference type="ARBA" id="ARBA00022888"/>
    </source>
</evidence>
<keyword evidence="7" id="KW-1185">Reference proteome</keyword>
<dbReference type="CDD" id="cd03766">
    <property type="entry name" value="Gn_AT_II_novel"/>
    <property type="match status" value="1"/>
</dbReference>
<dbReference type="Gene3D" id="3.40.50.620">
    <property type="entry name" value="HUPs"/>
    <property type="match status" value="1"/>
</dbReference>
<feature type="domain" description="Asparagine synthetase" evidence="4">
    <location>
        <begin position="359"/>
        <end position="519"/>
    </location>
</feature>